<dbReference type="PANTHER" id="PTHR43065">
    <property type="entry name" value="SENSOR HISTIDINE KINASE"/>
    <property type="match status" value="1"/>
</dbReference>
<dbReference type="Pfam" id="PF08448">
    <property type="entry name" value="PAS_4"/>
    <property type="match status" value="1"/>
</dbReference>
<dbReference type="SUPFAM" id="SSF55874">
    <property type="entry name" value="ATPase domain of HSP90 chaperone/DNA topoisomerase II/histidine kinase"/>
    <property type="match status" value="1"/>
</dbReference>
<dbReference type="InterPro" id="IPR036097">
    <property type="entry name" value="HisK_dim/P_sf"/>
</dbReference>
<evidence type="ECO:0000256" key="7">
    <source>
        <dbReference type="ARBA" id="ARBA00022840"/>
    </source>
</evidence>
<keyword evidence="5" id="KW-0547">Nucleotide-binding</keyword>
<dbReference type="SMART" id="SM00091">
    <property type="entry name" value="PAS"/>
    <property type="match status" value="2"/>
</dbReference>
<dbReference type="InterPro" id="IPR000014">
    <property type="entry name" value="PAS"/>
</dbReference>
<protein>
    <recommendedName>
        <fullName evidence="2">histidine kinase</fullName>
        <ecNumber evidence="2">2.7.13.3</ecNumber>
    </recommendedName>
</protein>
<dbReference type="InterPro" id="IPR036890">
    <property type="entry name" value="HATPase_C_sf"/>
</dbReference>
<dbReference type="InterPro" id="IPR000700">
    <property type="entry name" value="PAS-assoc_C"/>
</dbReference>
<evidence type="ECO:0000256" key="3">
    <source>
        <dbReference type="ARBA" id="ARBA00022553"/>
    </source>
</evidence>
<dbReference type="CDD" id="cd00130">
    <property type="entry name" value="PAS"/>
    <property type="match status" value="2"/>
</dbReference>
<dbReference type="CDD" id="cd00082">
    <property type="entry name" value="HisKA"/>
    <property type="match status" value="1"/>
</dbReference>
<evidence type="ECO:0000259" key="10">
    <source>
        <dbReference type="PROSITE" id="PS50109"/>
    </source>
</evidence>
<dbReference type="PROSITE" id="PS50112">
    <property type="entry name" value="PAS"/>
    <property type="match status" value="1"/>
</dbReference>
<evidence type="ECO:0000259" key="11">
    <source>
        <dbReference type="PROSITE" id="PS50110"/>
    </source>
</evidence>
<feature type="modified residue" description="4-aspartylphosphate" evidence="9">
    <location>
        <position position="568"/>
    </location>
</feature>
<feature type="domain" description="Response regulatory" evidence="11">
    <location>
        <begin position="517"/>
        <end position="633"/>
    </location>
</feature>
<dbReference type="InterPro" id="IPR035965">
    <property type="entry name" value="PAS-like_dom_sf"/>
</dbReference>
<dbReference type="CDD" id="cd00156">
    <property type="entry name" value="REC"/>
    <property type="match status" value="1"/>
</dbReference>
<dbReference type="GO" id="GO:0005524">
    <property type="term" value="F:ATP binding"/>
    <property type="evidence" value="ECO:0007669"/>
    <property type="project" value="UniProtKB-KW"/>
</dbReference>
<feature type="domain" description="PAS" evidence="12">
    <location>
        <begin position="10"/>
        <end position="76"/>
    </location>
</feature>
<evidence type="ECO:0000313" key="14">
    <source>
        <dbReference type="EMBL" id="QDU00367.1"/>
    </source>
</evidence>
<proteinExistence type="predicted"/>
<evidence type="ECO:0000256" key="6">
    <source>
        <dbReference type="ARBA" id="ARBA00022777"/>
    </source>
</evidence>
<feature type="domain" description="PAC" evidence="13">
    <location>
        <begin position="201"/>
        <end position="253"/>
    </location>
</feature>
<evidence type="ECO:0000313" key="15">
    <source>
        <dbReference type="Proteomes" id="UP000320722"/>
    </source>
</evidence>
<dbReference type="SMART" id="SM00387">
    <property type="entry name" value="HATPase_c"/>
    <property type="match status" value="1"/>
</dbReference>
<comment type="catalytic activity">
    <reaction evidence="1">
        <text>ATP + protein L-histidine = ADP + protein N-phospho-L-histidine.</text>
        <dbReference type="EC" id="2.7.13.3"/>
    </reaction>
</comment>
<dbReference type="SMART" id="SM00448">
    <property type="entry name" value="REC"/>
    <property type="match status" value="1"/>
</dbReference>
<dbReference type="InterPro" id="IPR004358">
    <property type="entry name" value="Sig_transdc_His_kin-like_C"/>
</dbReference>
<dbReference type="Pfam" id="PF02518">
    <property type="entry name" value="HATPase_c"/>
    <property type="match status" value="1"/>
</dbReference>
<feature type="domain" description="Histidine kinase" evidence="10">
    <location>
        <begin position="273"/>
        <end position="496"/>
    </location>
</feature>
<dbReference type="InterPro" id="IPR011006">
    <property type="entry name" value="CheY-like_superfamily"/>
</dbReference>
<dbReference type="GO" id="GO:0006355">
    <property type="term" value="P:regulation of DNA-templated transcription"/>
    <property type="evidence" value="ECO:0007669"/>
    <property type="project" value="InterPro"/>
</dbReference>
<dbReference type="PROSITE" id="PS50113">
    <property type="entry name" value="PAC"/>
    <property type="match status" value="1"/>
</dbReference>
<dbReference type="PROSITE" id="PS50110">
    <property type="entry name" value="RESPONSE_REGULATORY"/>
    <property type="match status" value="1"/>
</dbReference>
<dbReference type="PANTHER" id="PTHR43065:SF42">
    <property type="entry name" value="TWO-COMPONENT SENSOR PPRA"/>
    <property type="match status" value="1"/>
</dbReference>
<dbReference type="Gene3D" id="3.30.565.10">
    <property type="entry name" value="Histidine kinase-like ATPase, C-terminal domain"/>
    <property type="match status" value="1"/>
</dbReference>
<evidence type="ECO:0000259" key="13">
    <source>
        <dbReference type="PROSITE" id="PS50113"/>
    </source>
</evidence>
<dbReference type="InterPro" id="IPR013767">
    <property type="entry name" value="PAS_fold"/>
</dbReference>
<dbReference type="InterPro" id="IPR003594">
    <property type="entry name" value="HATPase_dom"/>
</dbReference>
<dbReference type="PRINTS" id="PR00344">
    <property type="entry name" value="BCTRLSENSOR"/>
</dbReference>
<dbReference type="SUPFAM" id="SSF55785">
    <property type="entry name" value="PYP-like sensor domain (PAS domain)"/>
    <property type="match status" value="2"/>
</dbReference>
<dbReference type="Gene3D" id="3.30.450.20">
    <property type="entry name" value="PAS domain"/>
    <property type="match status" value="2"/>
</dbReference>
<dbReference type="Pfam" id="PF00989">
    <property type="entry name" value="PAS"/>
    <property type="match status" value="1"/>
</dbReference>
<dbReference type="Pfam" id="PF00512">
    <property type="entry name" value="HisKA"/>
    <property type="match status" value="1"/>
</dbReference>
<evidence type="ECO:0000259" key="12">
    <source>
        <dbReference type="PROSITE" id="PS50112"/>
    </source>
</evidence>
<keyword evidence="4" id="KW-0808">Transferase</keyword>
<evidence type="ECO:0000256" key="1">
    <source>
        <dbReference type="ARBA" id="ARBA00000085"/>
    </source>
</evidence>
<keyword evidence="3 9" id="KW-0597">Phosphoprotein</keyword>
<dbReference type="EMBL" id="CP036347">
    <property type="protein sequence ID" value="QDU00367.1"/>
    <property type="molecule type" value="Genomic_DNA"/>
</dbReference>
<evidence type="ECO:0000256" key="9">
    <source>
        <dbReference type="PROSITE-ProRule" id="PRU00169"/>
    </source>
</evidence>
<dbReference type="InterPro" id="IPR013656">
    <property type="entry name" value="PAS_4"/>
</dbReference>
<keyword evidence="8" id="KW-0902">Two-component regulatory system</keyword>
<evidence type="ECO:0000256" key="4">
    <source>
        <dbReference type="ARBA" id="ARBA00022679"/>
    </source>
</evidence>
<dbReference type="SUPFAM" id="SSF47384">
    <property type="entry name" value="Homodimeric domain of signal transducing histidine kinase"/>
    <property type="match status" value="1"/>
</dbReference>
<dbReference type="GO" id="GO:0000155">
    <property type="term" value="F:phosphorelay sensor kinase activity"/>
    <property type="evidence" value="ECO:0007669"/>
    <property type="project" value="InterPro"/>
</dbReference>
<evidence type="ECO:0000256" key="5">
    <source>
        <dbReference type="ARBA" id="ARBA00022741"/>
    </source>
</evidence>
<sequence length="639" mass="71711">MSRLNWHQAILQNMIDAVIAVDRDQRIMLLNPAAERLLGHALHQILGQNFFETFTFATAESRAEIQNSLEMVLVTGEQAVITNQAPLTTIADSTLQISGNISPIYEHPGRIMGALLVLYEPAAELEQHFNSEDLLGFVANAPIAVALFDNSMRYLAASRRWIDDYKLDCESLLGRSHYKVFPETPNHWRIAHQQGLSGATLRDEEFFLRHDGSVKWDRWVLMPWYESRNTIGGIIVLTEDITDRKHLQQENQDLLEQLVAAQKIESLGRLAGGIAHDFNNMLNVIQGHVGLALLDIDTDHPIHQHLTEIRDAAERSTELTQQLLSFSSRDESEPRLIELNQSIEGMLRILKRLIAEEIEFVWEPESEGCIVKMDPSQIDQILANLCVNASDAISGIGTITLKTENREFDHEFCKTHPDYLPGHFVMLSVSDTGPGIDPATQARIFEPFFTTKPQGKGTGLGLSTVAGIVNQNQGFVRVENQPGSGSTFQIFLPCHRDGKPIPHLEPAVRAPVGTNEMILLIDDEPMLAKISREILLSLGYRVIIATSPREAIQMMLDFKGTVNLLITDVVMPEMNGQELYHALQKLQPNLNVLYMSGYTLHIMAEQGITSEENTFLKKPFSRNELAVKVRQVLQQNRAS</sequence>
<reference evidence="14 15" key="1">
    <citation type="submission" date="2019-02" db="EMBL/GenBank/DDBJ databases">
        <title>Deep-cultivation of Planctomycetes and their phenomic and genomic characterization uncovers novel biology.</title>
        <authorList>
            <person name="Wiegand S."/>
            <person name="Jogler M."/>
            <person name="Boedeker C."/>
            <person name="Pinto D."/>
            <person name="Vollmers J."/>
            <person name="Rivas-Marin E."/>
            <person name="Kohn T."/>
            <person name="Peeters S.H."/>
            <person name="Heuer A."/>
            <person name="Rast P."/>
            <person name="Oberbeckmann S."/>
            <person name="Bunk B."/>
            <person name="Jeske O."/>
            <person name="Meyerdierks A."/>
            <person name="Storesund J.E."/>
            <person name="Kallscheuer N."/>
            <person name="Luecker S."/>
            <person name="Lage O.M."/>
            <person name="Pohl T."/>
            <person name="Merkel B.J."/>
            <person name="Hornburger P."/>
            <person name="Mueller R.-W."/>
            <person name="Bruemmer F."/>
            <person name="Labrenz M."/>
            <person name="Spormann A.M."/>
            <person name="Op den Camp H."/>
            <person name="Overmann J."/>
            <person name="Amann R."/>
            <person name="Jetten M.S.M."/>
            <person name="Mascher T."/>
            <person name="Medema M.H."/>
            <person name="Devos D.P."/>
            <person name="Kaster A.-K."/>
            <person name="Ovreas L."/>
            <person name="Rohde M."/>
            <person name="Galperin M.Y."/>
            <person name="Jogler C."/>
        </authorList>
    </citation>
    <scope>NUCLEOTIDE SEQUENCE [LARGE SCALE GENOMIC DNA]</scope>
    <source>
        <strain evidence="14 15">V6</strain>
    </source>
</reference>
<dbReference type="SUPFAM" id="SSF52172">
    <property type="entry name" value="CheY-like"/>
    <property type="match status" value="1"/>
</dbReference>
<evidence type="ECO:0000256" key="2">
    <source>
        <dbReference type="ARBA" id="ARBA00012438"/>
    </source>
</evidence>
<dbReference type="SMART" id="SM00388">
    <property type="entry name" value="HisKA"/>
    <property type="match status" value="1"/>
</dbReference>
<dbReference type="InterPro" id="IPR005467">
    <property type="entry name" value="His_kinase_dom"/>
</dbReference>
<gene>
    <name evidence="14" type="ORF">V6x_00400</name>
</gene>
<dbReference type="InterPro" id="IPR001789">
    <property type="entry name" value="Sig_transdc_resp-reg_receiver"/>
</dbReference>
<dbReference type="AlphaFoldDB" id="A0A517W542"/>
<dbReference type="InterPro" id="IPR003661">
    <property type="entry name" value="HisK_dim/P_dom"/>
</dbReference>
<dbReference type="Gene3D" id="1.10.287.130">
    <property type="match status" value="1"/>
</dbReference>
<name>A0A517W542_9PLAN</name>
<evidence type="ECO:0000256" key="8">
    <source>
        <dbReference type="ARBA" id="ARBA00023012"/>
    </source>
</evidence>
<dbReference type="EC" id="2.7.13.3" evidence="2"/>
<organism evidence="14 15">
    <name type="scientific">Gimesia chilikensis</name>
    <dbReference type="NCBI Taxonomy" id="2605989"/>
    <lineage>
        <taxon>Bacteria</taxon>
        <taxon>Pseudomonadati</taxon>
        <taxon>Planctomycetota</taxon>
        <taxon>Planctomycetia</taxon>
        <taxon>Planctomycetales</taxon>
        <taxon>Planctomycetaceae</taxon>
        <taxon>Gimesia</taxon>
    </lineage>
</organism>
<dbReference type="RefSeq" id="WP_145035366.1">
    <property type="nucleotide sequence ID" value="NZ_CP036347.1"/>
</dbReference>
<dbReference type="Pfam" id="PF00072">
    <property type="entry name" value="Response_reg"/>
    <property type="match status" value="1"/>
</dbReference>
<dbReference type="Proteomes" id="UP000320722">
    <property type="component" value="Chromosome"/>
</dbReference>
<keyword evidence="7" id="KW-0067">ATP-binding</keyword>
<accession>A0A517W542</accession>
<dbReference type="PROSITE" id="PS50109">
    <property type="entry name" value="HIS_KIN"/>
    <property type="match status" value="1"/>
</dbReference>
<dbReference type="NCBIfam" id="TIGR00229">
    <property type="entry name" value="sensory_box"/>
    <property type="match status" value="2"/>
</dbReference>
<keyword evidence="6" id="KW-0418">Kinase</keyword>
<dbReference type="Gene3D" id="3.40.50.2300">
    <property type="match status" value="1"/>
</dbReference>